<dbReference type="CDD" id="cd00082">
    <property type="entry name" value="HisKA"/>
    <property type="match status" value="1"/>
</dbReference>
<keyword evidence="13" id="KW-1133">Transmembrane helix</keyword>
<dbReference type="HOGENOM" id="CLU_000445_89_6_9"/>
<dbReference type="InterPro" id="IPR003594">
    <property type="entry name" value="HATPase_dom"/>
</dbReference>
<evidence type="ECO:0000259" key="14">
    <source>
        <dbReference type="PROSITE" id="PS50109"/>
    </source>
</evidence>
<evidence type="ECO:0000256" key="13">
    <source>
        <dbReference type="SAM" id="Phobius"/>
    </source>
</evidence>
<dbReference type="SMART" id="SM00388">
    <property type="entry name" value="HisKA"/>
    <property type="match status" value="1"/>
</dbReference>
<evidence type="ECO:0000256" key="1">
    <source>
        <dbReference type="ARBA" id="ARBA00000085"/>
    </source>
</evidence>
<dbReference type="SMART" id="SM00387">
    <property type="entry name" value="HATPase_c"/>
    <property type="match status" value="1"/>
</dbReference>
<dbReference type="PROSITE" id="PS50109">
    <property type="entry name" value="HIS_KIN"/>
    <property type="match status" value="1"/>
</dbReference>
<dbReference type="Pfam" id="PF02518">
    <property type="entry name" value="HATPase_c"/>
    <property type="match status" value="1"/>
</dbReference>
<evidence type="ECO:0000256" key="10">
    <source>
        <dbReference type="ARBA" id="ARBA00023012"/>
    </source>
</evidence>
<keyword evidence="11 13" id="KW-0472">Membrane</keyword>
<dbReference type="EC" id="2.7.13.3" evidence="3"/>
<accession>A0A090ZHS7</accession>
<keyword evidence="4" id="KW-1003">Cell membrane</keyword>
<dbReference type="InterPro" id="IPR003660">
    <property type="entry name" value="HAMP_dom"/>
</dbReference>
<dbReference type="SUPFAM" id="SSF55874">
    <property type="entry name" value="ATPase domain of HSP90 chaperone/DNA topoisomerase II/histidine kinase"/>
    <property type="match status" value="1"/>
</dbReference>
<feature type="region of interest" description="Disordered" evidence="12">
    <location>
        <begin position="477"/>
        <end position="505"/>
    </location>
</feature>
<dbReference type="GO" id="GO:0000155">
    <property type="term" value="F:phosphorelay sensor kinase activity"/>
    <property type="evidence" value="ECO:0007669"/>
    <property type="project" value="InterPro"/>
</dbReference>
<dbReference type="Gene3D" id="1.10.287.130">
    <property type="match status" value="1"/>
</dbReference>
<evidence type="ECO:0000256" key="12">
    <source>
        <dbReference type="SAM" id="MobiDB-lite"/>
    </source>
</evidence>
<feature type="transmembrane region" description="Helical" evidence="13">
    <location>
        <begin position="167"/>
        <end position="188"/>
    </location>
</feature>
<dbReference type="InterPro" id="IPR050351">
    <property type="entry name" value="BphY/WalK/GraS-like"/>
</dbReference>
<dbReference type="SMART" id="SM00304">
    <property type="entry name" value="HAMP"/>
    <property type="match status" value="1"/>
</dbReference>
<dbReference type="GO" id="GO:0000156">
    <property type="term" value="F:phosphorelay response regulator activity"/>
    <property type="evidence" value="ECO:0007669"/>
    <property type="project" value="TreeGrafter"/>
</dbReference>
<evidence type="ECO:0000313" key="16">
    <source>
        <dbReference type="EMBL" id="KFN10162.1"/>
    </source>
</evidence>
<keyword evidence="10" id="KW-0902">Two-component regulatory system</keyword>
<name>A0A090ZHS7_PAEMA</name>
<evidence type="ECO:0000256" key="3">
    <source>
        <dbReference type="ARBA" id="ARBA00012438"/>
    </source>
</evidence>
<dbReference type="CDD" id="cd00075">
    <property type="entry name" value="HATPase"/>
    <property type="match status" value="1"/>
</dbReference>
<comment type="caution">
    <text evidence="16">The sequence shown here is derived from an EMBL/GenBank/DDBJ whole genome shotgun (WGS) entry which is preliminary data.</text>
</comment>
<feature type="domain" description="HAMP" evidence="15">
    <location>
        <begin position="190"/>
        <end position="243"/>
    </location>
</feature>
<dbReference type="InterPro" id="IPR004358">
    <property type="entry name" value="Sig_transdc_His_kin-like_C"/>
</dbReference>
<dbReference type="GeneID" id="77012194"/>
<dbReference type="OrthoDB" id="9813151at2"/>
<dbReference type="InterPro" id="IPR003661">
    <property type="entry name" value="HisK_dim/P_dom"/>
</dbReference>
<dbReference type="GO" id="GO:0007234">
    <property type="term" value="P:osmosensory signaling via phosphorelay pathway"/>
    <property type="evidence" value="ECO:0007669"/>
    <property type="project" value="TreeGrafter"/>
</dbReference>
<organism evidence="16 18">
    <name type="scientific">Paenibacillus macerans</name>
    <name type="common">Bacillus macerans</name>
    <dbReference type="NCBI Taxonomy" id="44252"/>
    <lineage>
        <taxon>Bacteria</taxon>
        <taxon>Bacillati</taxon>
        <taxon>Bacillota</taxon>
        <taxon>Bacilli</taxon>
        <taxon>Bacillales</taxon>
        <taxon>Paenibacillaceae</taxon>
        <taxon>Paenibacillus</taxon>
    </lineage>
</organism>
<keyword evidence="13" id="KW-0812">Transmembrane</keyword>
<evidence type="ECO:0000313" key="19">
    <source>
        <dbReference type="Proteomes" id="UP000442469"/>
    </source>
</evidence>
<reference evidence="17 19" key="2">
    <citation type="submission" date="2019-11" db="EMBL/GenBank/DDBJ databases">
        <title>Draft genome sequences of five Paenibacillus species of dairy origin.</title>
        <authorList>
            <person name="Olajide A.M."/>
            <person name="Chen S."/>
            <person name="Lapointe G."/>
        </authorList>
    </citation>
    <scope>NUCLEOTIDE SEQUENCE [LARGE SCALE GENOMIC DNA]</scope>
    <source>
        <strain evidence="17 19">3CT49</strain>
    </source>
</reference>
<keyword evidence="8" id="KW-0418">Kinase</keyword>
<dbReference type="PANTHER" id="PTHR42878">
    <property type="entry name" value="TWO-COMPONENT HISTIDINE KINASE"/>
    <property type="match status" value="1"/>
</dbReference>
<feature type="compositionally biased region" description="Basic and acidic residues" evidence="12">
    <location>
        <begin position="477"/>
        <end position="491"/>
    </location>
</feature>
<evidence type="ECO:0000256" key="6">
    <source>
        <dbReference type="ARBA" id="ARBA00022679"/>
    </source>
</evidence>
<dbReference type="GO" id="GO:0005524">
    <property type="term" value="F:ATP binding"/>
    <property type="evidence" value="ECO:0007669"/>
    <property type="project" value="UniProtKB-KW"/>
</dbReference>
<evidence type="ECO:0000256" key="11">
    <source>
        <dbReference type="ARBA" id="ARBA00023136"/>
    </source>
</evidence>
<dbReference type="SUPFAM" id="SSF47384">
    <property type="entry name" value="Homodimeric domain of signal transducing histidine kinase"/>
    <property type="match status" value="1"/>
</dbReference>
<evidence type="ECO:0000256" key="2">
    <source>
        <dbReference type="ARBA" id="ARBA00004651"/>
    </source>
</evidence>
<dbReference type="GO" id="GO:0030295">
    <property type="term" value="F:protein kinase activator activity"/>
    <property type="evidence" value="ECO:0007669"/>
    <property type="project" value="TreeGrafter"/>
</dbReference>
<feature type="domain" description="Histidine kinase" evidence="14">
    <location>
        <begin position="251"/>
        <end position="469"/>
    </location>
</feature>
<comment type="subcellular location">
    <subcellularLocation>
        <location evidence="2">Cell membrane</location>
        <topology evidence="2">Multi-pass membrane protein</topology>
    </subcellularLocation>
</comment>
<dbReference type="PRINTS" id="PR00344">
    <property type="entry name" value="BCTRLSENSOR"/>
</dbReference>
<dbReference type="RefSeq" id="WP_063836303.1">
    <property type="nucleotide sequence ID" value="NZ_BGML01000005.1"/>
</dbReference>
<keyword evidence="7" id="KW-0547">Nucleotide-binding</keyword>
<sequence>MGQRIKPAPKQTSILSYWTLRYFVILCLGLAIITVAAVYWIRETARDSRLKTTGLLGQEISERVTSPNGEIVIPPDFQHLLKSRFVYFNLDKDELCLIITDDQGNLVFSKPKISDKDLKHKLTDDLAESRDSRFMAVTTPIMSGGEKKGQVALLQSKRSLTYSPNEIVLVVLLLLTLVLCGWITLYALSRKLSRPIRRVALSARQIAAGSYDVNLDIATPEREIQEMIGSFKDMAFRLKQLEAWRALQLAGVTHELKTPVTSIKGLLLAVREGVVNREEAEEFLDIALKESERLEWMVADLLNYNALSSGSLEVKSSPLNVKLLVEEIVYQWGLLHEEEQVSVAIEPCGEELVALGDALRIQQIVVNLLNNALQAAADERPLRVGIRLISHDRYMDILVRDNGGGIPAEEQPHIFEQFYRGQAKKRKVRGLGLGLTYSRLLARAQGGDLLLDGSTDAGSTFVLKLRLEQPDWERKDWEQKDWEQKPEHVHSLEQTAATGRPIAGS</sequence>
<dbReference type="AlphaFoldDB" id="A0A090ZHS7"/>
<evidence type="ECO:0000313" key="18">
    <source>
        <dbReference type="Proteomes" id="UP000029278"/>
    </source>
</evidence>
<dbReference type="PANTHER" id="PTHR42878:SF7">
    <property type="entry name" value="SENSOR HISTIDINE KINASE GLRK"/>
    <property type="match status" value="1"/>
</dbReference>
<evidence type="ECO:0000256" key="8">
    <source>
        <dbReference type="ARBA" id="ARBA00022777"/>
    </source>
</evidence>
<dbReference type="PROSITE" id="PS50885">
    <property type="entry name" value="HAMP"/>
    <property type="match status" value="1"/>
</dbReference>
<keyword evidence="5" id="KW-0597">Phosphoprotein</keyword>
<dbReference type="Pfam" id="PF00672">
    <property type="entry name" value="HAMP"/>
    <property type="match status" value="1"/>
</dbReference>
<dbReference type="SUPFAM" id="SSF158472">
    <property type="entry name" value="HAMP domain-like"/>
    <property type="match status" value="1"/>
</dbReference>
<dbReference type="InterPro" id="IPR036890">
    <property type="entry name" value="HATPase_C_sf"/>
</dbReference>
<evidence type="ECO:0000256" key="4">
    <source>
        <dbReference type="ARBA" id="ARBA00022475"/>
    </source>
</evidence>
<dbReference type="Proteomes" id="UP000442469">
    <property type="component" value="Unassembled WGS sequence"/>
</dbReference>
<comment type="catalytic activity">
    <reaction evidence="1">
        <text>ATP + protein L-histidine = ADP + protein N-phospho-L-histidine.</text>
        <dbReference type="EC" id="2.7.13.3"/>
    </reaction>
</comment>
<dbReference type="EMBL" id="WNZZ01000022">
    <property type="protein sequence ID" value="MUG25225.1"/>
    <property type="molecule type" value="Genomic_DNA"/>
</dbReference>
<dbReference type="Gene3D" id="6.10.340.10">
    <property type="match status" value="1"/>
</dbReference>
<keyword evidence="9" id="KW-0067">ATP-binding</keyword>
<keyword evidence="6" id="KW-0808">Transferase</keyword>
<feature type="transmembrane region" description="Helical" evidence="13">
    <location>
        <begin position="20"/>
        <end position="41"/>
    </location>
</feature>
<evidence type="ECO:0000256" key="7">
    <source>
        <dbReference type="ARBA" id="ARBA00022741"/>
    </source>
</evidence>
<dbReference type="GO" id="GO:0005886">
    <property type="term" value="C:plasma membrane"/>
    <property type="evidence" value="ECO:0007669"/>
    <property type="project" value="UniProtKB-SubCell"/>
</dbReference>
<dbReference type="InterPro" id="IPR005467">
    <property type="entry name" value="His_kinase_dom"/>
</dbReference>
<reference evidence="16 18" key="1">
    <citation type="submission" date="2014-04" db="EMBL/GenBank/DDBJ databases">
        <authorList>
            <person name="Bishop-Lilly K.A."/>
            <person name="Broomall S.M."/>
            <person name="Chain P.S."/>
            <person name="Chertkov O."/>
            <person name="Coyne S.R."/>
            <person name="Daligault H.E."/>
            <person name="Davenport K.W."/>
            <person name="Erkkila T."/>
            <person name="Frey K.G."/>
            <person name="Gibbons H.S."/>
            <person name="Gu W."/>
            <person name="Jaissle J."/>
            <person name="Johnson S.L."/>
            <person name="Koroleva G.I."/>
            <person name="Ladner J.T."/>
            <person name="Lo C.-C."/>
            <person name="Minogue T.D."/>
            <person name="Munk C."/>
            <person name="Palacios G.F."/>
            <person name="Redden C.L."/>
            <person name="Rosenzweig C.N."/>
            <person name="Scholz M.B."/>
            <person name="Teshima H."/>
            <person name="Xu Y."/>
        </authorList>
    </citation>
    <scope>NUCLEOTIDE SEQUENCE [LARGE SCALE GENOMIC DNA]</scope>
    <source>
        <strain evidence="16 18">8244</strain>
    </source>
</reference>
<dbReference type="EMBL" id="JMQA01000020">
    <property type="protein sequence ID" value="KFN10162.1"/>
    <property type="molecule type" value="Genomic_DNA"/>
</dbReference>
<dbReference type="Gene3D" id="3.30.565.10">
    <property type="entry name" value="Histidine kinase-like ATPase, C-terminal domain"/>
    <property type="match status" value="1"/>
</dbReference>
<dbReference type="CDD" id="cd06225">
    <property type="entry name" value="HAMP"/>
    <property type="match status" value="1"/>
</dbReference>
<dbReference type="STRING" id="44252.DJ90_377"/>
<protein>
    <recommendedName>
        <fullName evidence="3">histidine kinase</fullName>
        <ecNumber evidence="3">2.7.13.3</ecNumber>
    </recommendedName>
</protein>
<dbReference type="PATRIC" id="fig|44252.3.peg.1609"/>
<dbReference type="Proteomes" id="UP000029278">
    <property type="component" value="Unassembled WGS sequence"/>
</dbReference>
<gene>
    <name evidence="16" type="ORF">DJ90_377</name>
    <name evidence="17" type="ORF">GNQ08_22930</name>
</gene>
<dbReference type="Pfam" id="PF00512">
    <property type="entry name" value="HisKA"/>
    <property type="match status" value="1"/>
</dbReference>
<keyword evidence="18" id="KW-1185">Reference proteome</keyword>
<proteinExistence type="predicted"/>
<evidence type="ECO:0000259" key="15">
    <source>
        <dbReference type="PROSITE" id="PS50885"/>
    </source>
</evidence>
<evidence type="ECO:0000256" key="9">
    <source>
        <dbReference type="ARBA" id="ARBA00022840"/>
    </source>
</evidence>
<dbReference type="InterPro" id="IPR036097">
    <property type="entry name" value="HisK_dim/P_sf"/>
</dbReference>
<evidence type="ECO:0000313" key="17">
    <source>
        <dbReference type="EMBL" id="MUG25225.1"/>
    </source>
</evidence>
<evidence type="ECO:0000256" key="5">
    <source>
        <dbReference type="ARBA" id="ARBA00022553"/>
    </source>
</evidence>